<dbReference type="RefSeq" id="WP_115585841.1">
    <property type="nucleotide sequence ID" value="NZ_CP025544.1"/>
</dbReference>
<evidence type="ECO:0000313" key="8">
    <source>
        <dbReference type="EMBL" id="AXK60826.1"/>
    </source>
</evidence>
<comment type="similarity">
    <text evidence="2 7">Belongs to the MlaE permease family.</text>
</comment>
<dbReference type="InterPro" id="IPR030802">
    <property type="entry name" value="Permease_MalE"/>
</dbReference>
<evidence type="ECO:0000256" key="6">
    <source>
        <dbReference type="ARBA" id="ARBA00023136"/>
    </source>
</evidence>
<keyword evidence="9" id="KW-1185">Reference proteome</keyword>
<dbReference type="KEGG" id="cdes:C0J27_03720"/>
<reference evidence="8 9" key="1">
    <citation type="submission" date="2017-12" db="EMBL/GenBank/DDBJ databases">
        <title>Chromulinavorax destructans is a abundant pathogen of dominant heterotrophic picoflagllates.</title>
        <authorList>
            <person name="Deeg C.M."/>
            <person name="Zimmer M."/>
            <person name="Suttle C.A."/>
        </authorList>
    </citation>
    <scope>NUCLEOTIDE SEQUENCE [LARGE SCALE GENOMIC DNA]</scope>
    <source>
        <strain evidence="8 9">SeV1</strain>
    </source>
</reference>
<dbReference type="AlphaFoldDB" id="A0A345ZC09"/>
<organism evidence="8 9">
    <name type="scientific">Candidatus Chromulinivorax destructor</name>
    <dbReference type="NCBI Taxonomy" id="2066483"/>
    <lineage>
        <taxon>Bacteria</taxon>
        <taxon>Candidatus Babelota</taxon>
        <taxon>Candidatus Babeliae</taxon>
        <taxon>Candidatus Babeliales</taxon>
        <taxon>Candidatus Chromulinivoraceae</taxon>
        <taxon>Candidatus Chromulinivorax</taxon>
    </lineage>
</organism>
<name>A0A345ZC09_9BACT</name>
<gene>
    <name evidence="8" type="ORF">C0J27_03720</name>
</gene>
<dbReference type="OrthoDB" id="9805022at2"/>
<keyword evidence="4 7" id="KW-0812">Transmembrane</keyword>
<dbReference type="NCBIfam" id="TIGR00056">
    <property type="entry name" value="MlaE family lipid ABC transporter permease subunit"/>
    <property type="match status" value="1"/>
</dbReference>
<feature type="transmembrane region" description="Helical" evidence="7">
    <location>
        <begin position="51"/>
        <end position="72"/>
    </location>
</feature>
<evidence type="ECO:0000256" key="3">
    <source>
        <dbReference type="ARBA" id="ARBA00022448"/>
    </source>
</evidence>
<comment type="caution">
    <text evidence="7">Lacks conserved residue(s) required for the propagation of feature annotation.</text>
</comment>
<feature type="transmembrane region" description="Helical" evidence="7">
    <location>
        <begin position="148"/>
        <end position="178"/>
    </location>
</feature>
<evidence type="ECO:0000256" key="5">
    <source>
        <dbReference type="ARBA" id="ARBA00022989"/>
    </source>
</evidence>
<evidence type="ECO:0000256" key="7">
    <source>
        <dbReference type="RuleBase" id="RU362044"/>
    </source>
</evidence>
<dbReference type="Proteomes" id="UP000254834">
    <property type="component" value="Chromosome"/>
</dbReference>
<comment type="subcellular location">
    <subcellularLocation>
        <location evidence="1">Membrane</location>
        <topology evidence="1">Multi-pass membrane protein</topology>
    </subcellularLocation>
</comment>
<evidence type="ECO:0000256" key="4">
    <source>
        <dbReference type="ARBA" id="ARBA00022692"/>
    </source>
</evidence>
<dbReference type="EMBL" id="CP025544">
    <property type="protein sequence ID" value="AXK60826.1"/>
    <property type="molecule type" value="Genomic_DNA"/>
</dbReference>
<feature type="transmembrane region" description="Helical" evidence="7">
    <location>
        <begin position="238"/>
        <end position="257"/>
    </location>
</feature>
<evidence type="ECO:0000313" key="9">
    <source>
        <dbReference type="Proteomes" id="UP000254834"/>
    </source>
</evidence>
<accession>A0A345ZC09</accession>
<dbReference type="InterPro" id="IPR003453">
    <property type="entry name" value="ABC_MlaE_roteobac"/>
</dbReference>
<dbReference type="PANTHER" id="PTHR30188">
    <property type="entry name" value="ABC TRANSPORTER PERMEASE PROTEIN-RELATED"/>
    <property type="match status" value="1"/>
</dbReference>
<keyword evidence="6 7" id="KW-0472">Membrane</keyword>
<sequence length="260" mass="27668">MALELFGFIGKNVLQACHGFGQYALFVTQAGKTACTMKLKVSKLFVQMERIGIQSLPISILTGFFAGAVLALQTYSGFRQFGSEAMIGPVVAMTITRELGPVLTGLMVAGRCSSGIAAEIGTMRITEQLDALETLCINNFQYLIVPRILAATIVLPFLAIFSMAFGILGGYLVCVYVFYLNPIGYIDGVKEFLTITDISGGLIKAAAFGFILSSVGALKGYYTWGGAKGVGIATTQSVVAASIAILISNYFLAILLFETL</sequence>
<dbReference type="Pfam" id="PF02405">
    <property type="entry name" value="MlaE"/>
    <property type="match status" value="1"/>
</dbReference>
<feature type="transmembrane region" description="Helical" evidence="7">
    <location>
        <begin position="198"/>
        <end position="218"/>
    </location>
</feature>
<protein>
    <submittedName>
        <fullName evidence="8">ABC transporter permease</fullName>
    </submittedName>
</protein>
<evidence type="ECO:0000256" key="1">
    <source>
        <dbReference type="ARBA" id="ARBA00004141"/>
    </source>
</evidence>
<dbReference type="GO" id="GO:0043190">
    <property type="term" value="C:ATP-binding cassette (ABC) transporter complex"/>
    <property type="evidence" value="ECO:0007669"/>
    <property type="project" value="InterPro"/>
</dbReference>
<dbReference type="GO" id="GO:0005548">
    <property type="term" value="F:phospholipid transporter activity"/>
    <property type="evidence" value="ECO:0007669"/>
    <property type="project" value="TreeGrafter"/>
</dbReference>
<keyword evidence="3" id="KW-0813">Transport</keyword>
<dbReference type="PANTHER" id="PTHR30188:SF4">
    <property type="entry name" value="PROTEIN TRIGALACTOSYLDIACYLGLYCEROL 1, CHLOROPLASTIC"/>
    <property type="match status" value="1"/>
</dbReference>
<evidence type="ECO:0000256" key="2">
    <source>
        <dbReference type="ARBA" id="ARBA00007556"/>
    </source>
</evidence>
<keyword evidence="5 7" id="KW-1133">Transmembrane helix</keyword>
<proteinExistence type="inferred from homology"/>